<dbReference type="InterPro" id="IPR005479">
    <property type="entry name" value="CPAse_ATP-bd"/>
</dbReference>
<sequence length="568" mass="62614">MVEKLINSRSASDFKHIRTVLIANRGEIACRIISSCKKFGLKSVAIYSKEDTDSLHVSQSDKAVLLPGSGSQAYINIDSIIDVAIKVKADVVIPGYGFLSENSTFAQKLQQHGILFSGPSAESVEEFGLKHIARSLAINSKVPVVPGTDLVETLEDAKAEGAKIGYPLMLKSTAGGGGMGLKVCENENQLKQFFNEVKSRGQSLFNHTGVFIEKYVQNARHIEIQLFGNGLGDVITFGERECSIQRRHQKVIEESPSPFVDFEMRKQLSGCAISLASSVKYKSAGTIEFLVDDDTGDFYFLEMNTRLQVEHGISELVYGIDLVYLMLLQSDYEAAKSGIPLKTLQEQSNSSWRHDLLEPTGHSIEVRVYAENPVKDFAPSPGILHQVEFPPRESIRIDHWVSTGTKISPYFDPLLAKIMCWGKDRKTATDNLIAYLEDVKLHGPPTNLAYLIDILKTEKFNQGFTLTSFLNSLKFQPSLIEFEEAGAYTTIQDLPGRPTVSGGIPRSGPVDPLSLQIANIIVGNDKYTECLEINLSGPILKFHSSAIIALAGANFEFKINGEDKPLFT</sequence>
<keyword evidence="1" id="KW-0436">Ligase</keyword>
<dbReference type="PROSITE" id="PS00866">
    <property type="entry name" value="CPSASE_1"/>
    <property type="match status" value="1"/>
</dbReference>
<name>A0A1E3P5A0_WICAA</name>
<dbReference type="PROSITE" id="PS00867">
    <property type="entry name" value="CPSASE_2"/>
    <property type="match status" value="1"/>
</dbReference>
<dbReference type="SUPFAM" id="SSF56059">
    <property type="entry name" value="Glutathione synthetase ATP-binding domain-like"/>
    <property type="match status" value="1"/>
</dbReference>
<dbReference type="InterPro" id="IPR005481">
    <property type="entry name" value="BC-like_N"/>
</dbReference>
<dbReference type="Gene3D" id="3.30.470.20">
    <property type="entry name" value="ATP-grasp fold, B domain"/>
    <property type="match status" value="1"/>
</dbReference>
<accession>A0A1E3P5A0</accession>
<proteinExistence type="predicted"/>
<feature type="domain" description="Biotin carboxylation" evidence="8">
    <location>
        <begin position="16"/>
        <end position="475"/>
    </location>
</feature>
<dbReference type="GO" id="GO:0046872">
    <property type="term" value="F:metal ion binding"/>
    <property type="evidence" value="ECO:0007669"/>
    <property type="project" value="InterPro"/>
</dbReference>
<dbReference type="Pfam" id="PF02626">
    <property type="entry name" value="CT_A_B"/>
    <property type="match status" value="1"/>
</dbReference>
<dbReference type="PANTHER" id="PTHR18866">
    <property type="entry name" value="CARBOXYLASE:PYRUVATE/ACETYL-COA/PROPIONYL-COA CARBOXYLASE"/>
    <property type="match status" value="1"/>
</dbReference>
<protein>
    <recommendedName>
        <fullName evidence="11">Biotin carboxylase</fullName>
    </recommendedName>
</protein>
<dbReference type="InterPro" id="IPR011764">
    <property type="entry name" value="Biotin_carboxylation_dom"/>
</dbReference>
<keyword evidence="5" id="KW-0092">Biotin</keyword>
<dbReference type="AlphaFoldDB" id="A0A1E3P5A0"/>
<dbReference type="InterPro" id="IPR003778">
    <property type="entry name" value="CT_A_B"/>
</dbReference>
<evidence type="ECO:0000313" key="9">
    <source>
        <dbReference type="EMBL" id="ODQ60450.1"/>
    </source>
</evidence>
<keyword evidence="3" id="KW-0378">Hydrolase</keyword>
<dbReference type="InterPro" id="IPR011054">
    <property type="entry name" value="Rudment_hybrid_motif"/>
</dbReference>
<dbReference type="SUPFAM" id="SSF52440">
    <property type="entry name" value="PreATP-grasp domain"/>
    <property type="match status" value="1"/>
</dbReference>
<feature type="domain" description="ATP-grasp" evidence="7">
    <location>
        <begin position="134"/>
        <end position="331"/>
    </location>
</feature>
<dbReference type="GO" id="GO:0044281">
    <property type="term" value="P:small molecule metabolic process"/>
    <property type="evidence" value="ECO:0007669"/>
    <property type="project" value="UniProtKB-ARBA"/>
</dbReference>
<dbReference type="Pfam" id="PF02785">
    <property type="entry name" value="Biotin_carb_C"/>
    <property type="match status" value="1"/>
</dbReference>
<keyword evidence="10" id="KW-1185">Reference proteome</keyword>
<organism evidence="9 10">
    <name type="scientific">Wickerhamomyces anomalus (strain ATCC 58044 / CBS 1984 / NCYC 433 / NRRL Y-366-8)</name>
    <name type="common">Yeast</name>
    <name type="synonym">Hansenula anomala</name>
    <dbReference type="NCBI Taxonomy" id="683960"/>
    <lineage>
        <taxon>Eukaryota</taxon>
        <taxon>Fungi</taxon>
        <taxon>Dikarya</taxon>
        <taxon>Ascomycota</taxon>
        <taxon>Saccharomycotina</taxon>
        <taxon>Saccharomycetes</taxon>
        <taxon>Phaffomycetales</taxon>
        <taxon>Wickerhamomycetaceae</taxon>
        <taxon>Wickerhamomyces</taxon>
    </lineage>
</organism>
<dbReference type="STRING" id="683960.A0A1E3P5A0"/>
<dbReference type="PROSITE" id="PS50975">
    <property type="entry name" value="ATP_GRASP"/>
    <property type="match status" value="1"/>
</dbReference>
<gene>
    <name evidence="9" type="ORF">WICANDRAFT_92869</name>
</gene>
<dbReference type="PROSITE" id="PS50979">
    <property type="entry name" value="BC"/>
    <property type="match status" value="1"/>
</dbReference>
<evidence type="ECO:0000313" key="10">
    <source>
        <dbReference type="Proteomes" id="UP000094112"/>
    </source>
</evidence>
<dbReference type="InterPro" id="IPR050856">
    <property type="entry name" value="Biotin_carboxylase_complex"/>
</dbReference>
<dbReference type="SMART" id="SM00878">
    <property type="entry name" value="Biotin_carb_C"/>
    <property type="match status" value="1"/>
</dbReference>
<dbReference type="OrthoDB" id="196847at2759"/>
<dbReference type="InterPro" id="IPR005482">
    <property type="entry name" value="Biotin_COase_C"/>
</dbReference>
<evidence type="ECO:0000256" key="6">
    <source>
        <dbReference type="PROSITE-ProRule" id="PRU00409"/>
    </source>
</evidence>
<dbReference type="Pfam" id="PF00289">
    <property type="entry name" value="Biotin_carb_N"/>
    <property type="match status" value="1"/>
</dbReference>
<keyword evidence="4 6" id="KW-0067">ATP-binding</keyword>
<evidence type="ECO:0000256" key="1">
    <source>
        <dbReference type="ARBA" id="ARBA00022598"/>
    </source>
</evidence>
<keyword evidence="2 6" id="KW-0547">Nucleotide-binding</keyword>
<dbReference type="GO" id="GO:0016874">
    <property type="term" value="F:ligase activity"/>
    <property type="evidence" value="ECO:0007669"/>
    <property type="project" value="UniProtKB-KW"/>
</dbReference>
<dbReference type="RefSeq" id="XP_019039657.1">
    <property type="nucleotide sequence ID" value="XM_019186388.1"/>
</dbReference>
<dbReference type="InterPro" id="IPR011761">
    <property type="entry name" value="ATP-grasp"/>
</dbReference>
<evidence type="ECO:0000256" key="4">
    <source>
        <dbReference type="ARBA" id="ARBA00022840"/>
    </source>
</evidence>
<evidence type="ECO:0000259" key="8">
    <source>
        <dbReference type="PROSITE" id="PS50979"/>
    </source>
</evidence>
<dbReference type="Pfam" id="PF02786">
    <property type="entry name" value="CPSase_L_D2"/>
    <property type="match status" value="1"/>
</dbReference>
<dbReference type="PANTHER" id="PTHR18866:SF128">
    <property type="entry name" value="UREA AMIDOLYASE"/>
    <property type="match status" value="1"/>
</dbReference>
<dbReference type="Proteomes" id="UP000094112">
    <property type="component" value="Unassembled WGS sequence"/>
</dbReference>
<evidence type="ECO:0008006" key="11">
    <source>
        <dbReference type="Google" id="ProtNLM"/>
    </source>
</evidence>
<evidence type="ECO:0000256" key="3">
    <source>
        <dbReference type="ARBA" id="ARBA00022801"/>
    </source>
</evidence>
<evidence type="ECO:0000256" key="2">
    <source>
        <dbReference type="ARBA" id="ARBA00022741"/>
    </source>
</evidence>
<reference evidence="9 10" key="1">
    <citation type="journal article" date="2016" name="Proc. Natl. Acad. Sci. U.S.A.">
        <title>Comparative genomics of biotechnologically important yeasts.</title>
        <authorList>
            <person name="Riley R."/>
            <person name="Haridas S."/>
            <person name="Wolfe K.H."/>
            <person name="Lopes M.R."/>
            <person name="Hittinger C.T."/>
            <person name="Goeker M."/>
            <person name="Salamov A.A."/>
            <person name="Wisecaver J.H."/>
            <person name="Long T.M."/>
            <person name="Calvey C.H."/>
            <person name="Aerts A.L."/>
            <person name="Barry K.W."/>
            <person name="Choi C."/>
            <person name="Clum A."/>
            <person name="Coughlan A.Y."/>
            <person name="Deshpande S."/>
            <person name="Douglass A.P."/>
            <person name="Hanson S.J."/>
            <person name="Klenk H.-P."/>
            <person name="LaButti K.M."/>
            <person name="Lapidus A."/>
            <person name="Lindquist E.A."/>
            <person name="Lipzen A.M."/>
            <person name="Meier-Kolthoff J.P."/>
            <person name="Ohm R.A."/>
            <person name="Otillar R.P."/>
            <person name="Pangilinan J.L."/>
            <person name="Peng Y."/>
            <person name="Rokas A."/>
            <person name="Rosa C.A."/>
            <person name="Scheuner C."/>
            <person name="Sibirny A.A."/>
            <person name="Slot J.C."/>
            <person name="Stielow J.B."/>
            <person name="Sun H."/>
            <person name="Kurtzman C.P."/>
            <person name="Blackwell M."/>
            <person name="Grigoriev I.V."/>
            <person name="Jeffries T.W."/>
        </authorList>
    </citation>
    <scope>NUCLEOTIDE SEQUENCE [LARGE SCALE GENOMIC DNA]</scope>
    <source>
        <strain evidence="10">ATCC 58044 / CBS 1984 / NCYC 433 / NRRL Y-366-8</strain>
    </source>
</reference>
<feature type="non-terminal residue" evidence="9">
    <location>
        <position position="568"/>
    </location>
</feature>
<dbReference type="EMBL" id="KV454210">
    <property type="protein sequence ID" value="ODQ60450.1"/>
    <property type="molecule type" value="Genomic_DNA"/>
</dbReference>
<dbReference type="GO" id="GO:0016787">
    <property type="term" value="F:hydrolase activity"/>
    <property type="evidence" value="ECO:0007669"/>
    <property type="project" value="UniProtKB-KW"/>
</dbReference>
<evidence type="ECO:0000259" key="7">
    <source>
        <dbReference type="PROSITE" id="PS50975"/>
    </source>
</evidence>
<evidence type="ECO:0000256" key="5">
    <source>
        <dbReference type="ARBA" id="ARBA00023267"/>
    </source>
</evidence>
<dbReference type="SUPFAM" id="SSF51246">
    <property type="entry name" value="Rudiment single hybrid motif"/>
    <property type="match status" value="1"/>
</dbReference>
<dbReference type="GeneID" id="30203634"/>
<dbReference type="InterPro" id="IPR016185">
    <property type="entry name" value="PreATP-grasp_dom_sf"/>
</dbReference>
<dbReference type="GO" id="GO:0005524">
    <property type="term" value="F:ATP binding"/>
    <property type="evidence" value="ECO:0007669"/>
    <property type="project" value="UniProtKB-UniRule"/>
</dbReference>